<evidence type="ECO:0000313" key="1">
    <source>
        <dbReference type="EMBL" id="KAG5421634.1"/>
    </source>
</evidence>
<dbReference type="PANTHER" id="PTHR31531:SF2">
    <property type="entry name" value="E3 UBIQUITIN-PROTEIN LIGASE E3D"/>
    <property type="match status" value="1"/>
</dbReference>
<sequence>MYSVEYLPRLNQLSIEIENVTSETITGLKLEEGRFISISIKGLDEIRITCPILIKASSPTSIKFQKSKLLISLKVEPEANSEVGDVATNGSDMWSCGWLNKHTSKAGSKNEFQFRCSKCQNQLIDSLDFIFKDMPGDYWYELMDFWHCHKPANNQPTDKDYGILKPKNDKTIVIGSCYLLQTVNSCLELIEESSEAFYACKSCHQIIGDKFQDVIRLLKWKLSLTYTKNNQTLVSTYDPLLYAVNLFNTKIQSSALRKFAIESNRQKLCLWILNTDIDVTINGQILFKCMKVWWYSVHDNDTIDSSYEQTEIPYKEVVDQLLMALQNNTINSNVQIGSIVYQISYIPTSMSK</sequence>
<dbReference type="EMBL" id="JAEOAQ010000001">
    <property type="protein sequence ID" value="KAG5421634.1"/>
    <property type="molecule type" value="Genomic_DNA"/>
</dbReference>
<dbReference type="GO" id="GO:0051865">
    <property type="term" value="P:protein autoubiquitination"/>
    <property type="evidence" value="ECO:0007669"/>
    <property type="project" value="TreeGrafter"/>
</dbReference>
<dbReference type="GO" id="GO:0000151">
    <property type="term" value="C:ubiquitin ligase complex"/>
    <property type="evidence" value="ECO:0007669"/>
    <property type="project" value="TreeGrafter"/>
</dbReference>
<dbReference type="GO" id="GO:0006513">
    <property type="term" value="P:protein monoubiquitination"/>
    <property type="evidence" value="ECO:0007669"/>
    <property type="project" value="TreeGrafter"/>
</dbReference>
<name>A0A8H7ZJV1_9ASCO</name>
<dbReference type="RefSeq" id="XP_067550750.1">
    <property type="nucleotide sequence ID" value="XM_067695121.1"/>
</dbReference>
<dbReference type="GO" id="GO:0043161">
    <property type="term" value="P:proteasome-mediated ubiquitin-dependent protein catabolic process"/>
    <property type="evidence" value="ECO:0007669"/>
    <property type="project" value="TreeGrafter"/>
</dbReference>
<dbReference type="PANTHER" id="PTHR31531">
    <property type="entry name" value="E3 UBIQUITIN-PROTEIN LIGASE E3D FAMILY MEMBER"/>
    <property type="match status" value="1"/>
</dbReference>
<dbReference type="GO" id="GO:0000209">
    <property type="term" value="P:protein polyubiquitination"/>
    <property type="evidence" value="ECO:0007669"/>
    <property type="project" value="TreeGrafter"/>
</dbReference>
<organism evidence="1 2">
    <name type="scientific">Candida metapsilosis</name>
    <dbReference type="NCBI Taxonomy" id="273372"/>
    <lineage>
        <taxon>Eukaryota</taxon>
        <taxon>Fungi</taxon>
        <taxon>Dikarya</taxon>
        <taxon>Ascomycota</taxon>
        <taxon>Saccharomycotina</taxon>
        <taxon>Pichiomycetes</taxon>
        <taxon>Debaryomycetaceae</taxon>
        <taxon>Candida/Lodderomyces clade</taxon>
        <taxon>Candida</taxon>
    </lineage>
</organism>
<dbReference type="Pfam" id="PF09814">
    <property type="entry name" value="HECT_2"/>
    <property type="match status" value="1"/>
</dbReference>
<evidence type="ECO:0008006" key="3">
    <source>
        <dbReference type="Google" id="ProtNLM"/>
    </source>
</evidence>
<gene>
    <name evidence="1" type="ORF">I9W82_000726</name>
</gene>
<keyword evidence="2" id="KW-1185">Reference proteome</keyword>
<dbReference type="InterPro" id="IPR019193">
    <property type="entry name" value="UBQ-conj_enz_E2-bd_prot"/>
</dbReference>
<dbReference type="AlphaFoldDB" id="A0A8H7ZJV1"/>
<dbReference type="GO" id="GO:0030332">
    <property type="term" value="F:cyclin binding"/>
    <property type="evidence" value="ECO:0007669"/>
    <property type="project" value="TreeGrafter"/>
</dbReference>
<comment type="caution">
    <text evidence="1">The sequence shown here is derived from an EMBL/GenBank/DDBJ whole genome shotgun (WGS) entry which is preliminary data.</text>
</comment>
<reference evidence="1 2" key="1">
    <citation type="submission" date="2020-12" db="EMBL/GenBank/DDBJ databases">
        <title>Effect of drift, selection, and recombination on the evolution of hybrid genomes in Candida yeast pathogens.</title>
        <authorList>
            <person name="Mixao V."/>
            <person name="Ksiezopolska E."/>
            <person name="Saus E."/>
            <person name="Boekhout T."/>
            <person name="Gacser A."/>
            <person name="Gabaldon T."/>
        </authorList>
    </citation>
    <scope>NUCLEOTIDE SEQUENCE [LARGE SCALE GENOMIC DNA]</scope>
    <source>
        <strain evidence="1 2">BP57</strain>
    </source>
</reference>
<dbReference type="OrthoDB" id="386949at2759"/>
<protein>
    <recommendedName>
        <fullName evidence="3">Ubiquitin-conjugating enzyme E2C-binding protein</fullName>
    </recommendedName>
</protein>
<dbReference type="GeneID" id="93649355"/>
<dbReference type="GO" id="GO:0061630">
    <property type="term" value="F:ubiquitin protein ligase activity"/>
    <property type="evidence" value="ECO:0007669"/>
    <property type="project" value="TreeGrafter"/>
</dbReference>
<dbReference type="GO" id="GO:0005634">
    <property type="term" value="C:nucleus"/>
    <property type="evidence" value="ECO:0007669"/>
    <property type="project" value="TreeGrafter"/>
</dbReference>
<evidence type="ECO:0000313" key="2">
    <source>
        <dbReference type="Proteomes" id="UP000669133"/>
    </source>
</evidence>
<accession>A0A8H7ZJV1</accession>
<dbReference type="Proteomes" id="UP000669133">
    <property type="component" value="Unassembled WGS sequence"/>
</dbReference>
<proteinExistence type="predicted"/>
<dbReference type="GO" id="GO:0005829">
    <property type="term" value="C:cytosol"/>
    <property type="evidence" value="ECO:0007669"/>
    <property type="project" value="TreeGrafter"/>
</dbReference>
<dbReference type="GO" id="GO:0031624">
    <property type="term" value="F:ubiquitin conjugating enzyme binding"/>
    <property type="evidence" value="ECO:0007669"/>
    <property type="project" value="TreeGrafter"/>
</dbReference>